<feature type="binding site" evidence="8">
    <location>
        <begin position="135"/>
        <end position="139"/>
    </location>
    <ligand>
        <name>NADP(+)</name>
        <dbReference type="ChEBI" id="CHEBI:58349"/>
    </ligand>
</feature>
<dbReference type="Gene3D" id="3.40.50.720">
    <property type="entry name" value="NAD(P)-binding Rossmann-like Domain"/>
    <property type="match status" value="1"/>
</dbReference>
<dbReference type="PANTHER" id="PTHR21089">
    <property type="entry name" value="SHIKIMATE DEHYDROGENASE"/>
    <property type="match status" value="1"/>
</dbReference>
<feature type="binding site" evidence="8">
    <location>
        <begin position="23"/>
        <end position="25"/>
    </location>
    <ligand>
        <name>shikimate</name>
        <dbReference type="ChEBI" id="CHEBI:36208"/>
    </ligand>
</feature>
<dbReference type="PANTHER" id="PTHR21089:SF1">
    <property type="entry name" value="BIFUNCTIONAL 3-DEHYDROQUINATE DEHYDRATASE_SHIKIMATE DEHYDROGENASE, CHLOROPLASTIC"/>
    <property type="match status" value="1"/>
</dbReference>
<dbReference type="SUPFAM" id="SSF51735">
    <property type="entry name" value="NAD(P)-binding Rossmann-fold domains"/>
    <property type="match status" value="1"/>
</dbReference>
<feature type="domain" description="Quinate/shikimate 5-dehydrogenase/glutamyl-tRNA reductase" evidence="9">
    <location>
        <begin position="131"/>
        <end position="173"/>
    </location>
</feature>
<dbReference type="EC" id="1.1.1.25" evidence="2 8"/>
<evidence type="ECO:0000259" key="11">
    <source>
        <dbReference type="Pfam" id="PF18317"/>
    </source>
</evidence>
<dbReference type="InterPro" id="IPR013708">
    <property type="entry name" value="Shikimate_DH-bd_N"/>
</dbReference>
<dbReference type="CDD" id="cd01065">
    <property type="entry name" value="NAD_bind_Shikimate_DH"/>
    <property type="match status" value="1"/>
</dbReference>
<evidence type="ECO:0000313" key="12">
    <source>
        <dbReference type="EMBL" id="QKE91040.1"/>
    </source>
</evidence>
<feature type="binding site" evidence="8">
    <location>
        <position position="248"/>
    </location>
    <ligand>
        <name>NADP(+)</name>
        <dbReference type="ChEBI" id="CHEBI:58349"/>
    </ligand>
</feature>
<dbReference type="InterPro" id="IPR046346">
    <property type="entry name" value="Aminoacid_DH-like_N_sf"/>
</dbReference>
<dbReference type="Pfam" id="PF18317">
    <property type="entry name" value="SDH_C"/>
    <property type="match status" value="1"/>
</dbReference>
<evidence type="ECO:0000256" key="2">
    <source>
        <dbReference type="ARBA" id="ARBA00012962"/>
    </source>
</evidence>
<sequence length="286" mass="29307">MSITTLTGRTRLAGVVGWPVSHSRSPRLHNEWLRRYGIDGAYLPLPVAPGQLGTALRGLRAAGFAGVNVTIPHKQEAFALSDVLSPAARRCGAVNTLVFGPDGLLHGDNSDGQGFLDSLRAAGVDPAAGPALLLGAGGAARAIAASLQAEGVAVHLANRTRDRADALAASLTDGCNPVRVLDWASRDIALGEQSLLVNTTSLGMGDAALPCSLDHAAPGLVVTDIVYAPRVTPLLSLARAGGLVTVEGLGMLLHQARIGFAAWFGVDPAVDASLFDFVSADPVPGP</sequence>
<dbReference type="SUPFAM" id="SSF53223">
    <property type="entry name" value="Aminoacid dehydrogenase-like, N-terminal domain"/>
    <property type="match status" value="1"/>
</dbReference>
<comment type="function">
    <text evidence="8">Involved in the biosynthesis of the chorismate, which leads to the biosynthesis of aromatic amino acids. Catalyzes the reversible NADPH linked reduction of 3-dehydroshikimate (DHSA) to yield shikimate (SA).</text>
</comment>
<dbReference type="Gene3D" id="3.40.50.10860">
    <property type="entry name" value="Leucine Dehydrogenase, chain A, domain 1"/>
    <property type="match status" value="1"/>
</dbReference>
<keyword evidence="5 8" id="KW-0560">Oxidoreductase</keyword>
<dbReference type="Pfam" id="PF08501">
    <property type="entry name" value="Shikimate_dh_N"/>
    <property type="match status" value="1"/>
</dbReference>
<evidence type="ECO:0000256" key="7">
    <source>
        <dbReference type="ARBA" id="ARBA00049442"/>
    </source>
</evidence>
<dbReference type="Pfam" id="PF01488">
    <property type="entry name" value="Shikimate_DH"/>
    <property type="match status" value="1"/>
</dbReference>
<dbReference type="InterPro" id="IPR022893">
    <property type="entry name" value="Shikimate_DH_fam"/>
</dbReference>
<organism evidence="12 13">
    <name type="scientific">Lichenicola cladoniae</name>
    <dbReference type="NCBI Taxonomy" id="1484109"/>
    <lineage>
        <taxon>Bacteria</taxon>
        <taxon>Pseudomonadati</taxon>
        <taxon>Pseudomonadota</taxon>
        <taxon>Alphaproteobacteria</taxon>
        <taxon>Acetobacterales</taxon>
        <taxon>Acetobacteraceae</taxon>
        <taxon>Lichenicola</taxon>
    </lineage>
</organism>
<dbReference type="NCBIfam" id="NF001312">
    <property type="entry name" value="PRK00258.1-4"/>
    <property type="match status" value="1"/>
</dbReference>
<comment type="caution">
    <text evidence="8">Lacks conserved residue(s) required for the propagation of feature annotation.</text>
</comment>
<keyword evidence="4 8" id="KW-0521">NADP</keyword>
<name>A0A6M8HRV3_9PROT</name>
<evidence type="ECO:0000256" key="6">
    <source>
        <dbReference type="ARBA" id="ARBA00023141"/>
    </source>
</evidence>
<keyword evidence="3 8" id="KW-0028">Amino-acid biosynthesis</keyword>
<reference evidence="12 13" key="1">
    <citation type="journal article" date="2014" name="World J. Microbiol. Biotechnol.">
        <title>Biodiversity and physiological characteristics of Antarctic and Arctic lichens-associated bacteria.</title>
        <authorList>
            <person name="Lee Y.M."/>
            <person name="Kim E.H."/>
            <person name="Lee H.K."/>
            <person name="Hong S.G."/>
        </authorList>
    </citation>
    <scope>NUCLEOTIDE SEQUENCE [LARGE SCALE GENOMIC DNA]</scope>
    <source>
        <strain evidence="12 13">PAMC 26569</strain>
    </source>
</reference>
<evidence type="ECO:0000256" key="4">
    <source>
        <dbReference type="ARBA" id="ARBA00022857"/>
    </source>
</evidence>
<dbReference type="GO" id="GO:0005829">
    <property type="term" value="C:cytosol"/>
    <property type="evidence" value="ECO:0007669"/>
    <property type="project" value="TreeGrafter"/>
</dbReference>
<dbReference type="InterPro" id="IPR006151">
    <property type="entry name" value="Shikm_DH/Glu-tRNA_Rdtase"/>
</dbReference>
<dbReference type="GO" id="GO:0050661">
    <property type="term" value="F:NADP binding"/>
    <property type="evidence" value="ECO:0007669"/>
    <property type="project" value="InterPro"/>
</dbReference>
<feature type="binding site" evidence="8">
    <location>
        <position position="70"/>
    </location>
    <ligand>
        <name>shikimate</name>
        <dbReference type="ChEBI" id="CHEBI:36208"/>
    </ligand>
</feature>
<dbReference type="InterPro" id="IPR041121">
    <property type="entry name" value="SDH_C"/>
</dbReference>
<dbReference type="InterPro" id="IPR036291">
    <property type="entry name" value="NAD(P)-bd_dom_sf"/>
</dbReference>
<evidence type="ECO:0000259" key="10">
    <source>
        <dbReference type="Pfam" id="PF08501"/>
    </source>
</evidence>
<evidence type="ECO:0000256" key="1">
    <source>
        <dbReference type="ARBA" id="ARBA00004871"/>
    </source>
</evidence>
<feature type="binding site" evidence="8">
    <location>
        <position position="225"/>
    </location>
    <ligand>
        <name>NADP(+)</name>
        <dbReference type="ChEBI" id="CHEBI:58349"/>
    </ligand>
</feature>
<dbReference type="NCBIfam" id="TIGR00507">
    <property type="entry name" value="aroE"/>
    <property type="match status" value="1"/>
</dbReference>
<evidence type="ECO:0000256" key="3">
    <source>
        <dbReference type="ARBA" id="ARBA00022605"/>
    </source>
</evidence>
<comment type="catalytic activity">
    <reaction evidence="7 8">
        <text>shikimate + NADP(+) = 3-dehydroshikimate + NADPH + H(+)</text>
        <dbReference type="Rhea" id="RHEA:17737"/>
        <dbReference type="ChEBI" id="CHEBI:15378"/>
        <dbReference type="ChEBI" id="CHEBI:16630"/>
        <dbReference type="ChEBI" id="CHEBI:36208"/>
        <dbReference type="ChEBI" id="CHEBI:57783"/>
        <dbReference type="ChEBI" id="CHEBI:58349"/>
        <dbReference type="EC" id="1.1.1.25"/>
    </reaction>
</comment>
<dbReference type="GO" id="GO:0008652">
    <property type="term" value="P:amino acid biosynthetic process"/>
    <property type="evidence" value="ECO:0007669"/>
    <property type="project" value="UniProtKB-KW"/>
</dbReference>
<dbReference type="AlphaFoldDB" id="A0A6M8HRV3"/>
<dbReference type="Proteomes" id="UP000500767">
    <property type="component" value="Chromosome"/>
</dbReference>
<feature type="binding site" evidence="8">
    <location>
        <position position="111"/>
    </location>
    <ligand>
        <name>shikimate</name>
        <dbReference type="ChEBI" id="CHEBI:36208"/>
    </ligand>
</feature>
<dbReference type="HAMAP" id="MF_00222">
    <property type="entry name" value="Shikimate_DH_AroE"/>
    <property type="match status" value="1"/>
</dbReference>
<dbReference type="GO" id="GO:0009073">
    <property type="term" value="P:aromatic amino acid family biosynthetic process"/>
    <property type="evidence" value="ECO:0007669"/>
    <property type="project" value="UniProtKB-KW"/>
</dbReference>
<dbReference type="UniPathway" id="UPA00053">
    <property type="reaction ID" value="UER00087"/>
</dbReference>
<feature type="binding site" evidence="8">
    <location>
        <position position="227"/>
    </location>
    <ligand>
        <name>shikimate</name>
        <dbReference type="ChEBI" id="CHEBI:36208"/>
    </ligand>
</feature>
<evidence type="ECO:0000259" key="9">
    <source>
        <dbReference type="Pfam" id="PF01488"/>
    </source>
</evidence>
<comment type="pathway">
    <text evidence="1 8">Metabolic intermediate biosynthesis; chorismate biosynthesis; chorismate from D-erythrose 4-phosphate and phosphoenolpyruvate: step 4/7.</text>
</comment>
<proteinExistence type="inferred from homology"/>
<evidence type="ECO:0000256" key="8">
    <source>
        <dbReference type="HAMAP-Rule" id="MF_00222"/>
    </source>
</evidence>
<dbReference type="GO" id="GO:0019632">
    <property type="term" value="P:shikimate metabolic process"/>
    <property type="evidence" value="ECO:0007669"/>
    <property type="project" value="InterPro"/>
</dbReference>
<evidence type="ECO:0000256" key="5">
    <source>
        <dbReference type="ARBA" id="ARBA00023002"/>
    </source>
</evidence>
<feature type="binding site" evidence="8">
    <location>
        <position position="95"/>
    </location>
    <ligand>
        <name>shikimate</name>
        <dbReference type="ChEBI" id="CHEBI:36208"/>
    </ligand>
</feature>
<keyword evidence="13" id="KW-1185">Reference proteome</keyword>
<feature type="binding site" evidence="8">
    <location>
        <position position="255"/>
    </location>
    <ligand>
        <name>shikimate</name>
        <dbReference type="ChEBI" id="CHEBI:36208"/>
    </ligand>
</feature>
<feature type="domain" description="Shikimate dehydrogenase substrate binding N-terminal" evidence="10">
    <location>
        <begin position="15"/>
        <end position="97"/>
    </location>
</feature>
<dbReference type="RefSeq" id="WP_171833436.1">
    <property type="nucleotide sequence ID" value="NZ_CP053708.1"/>
</dbReference>
<feature type="domain" description="SDH C-terminal" evidence="11">
    <location>
        <begin position="248"/>
        <end position="272"/>
    </location>
</feature>
<evidence type="ECO:0000313" key="13">
    <source>
        <dbReference type="Proteomes" id="UP000500767"/>
    </source>
</evidence>
<feature type="active site" description="Proton acceptor" evidence="8">
    <location>
        <position position="74"/>
    </location>
</feature>
<accession>A0A6M8HRV3</accession>
<protein>
    <recommendedName>
        <fullName evidence="2 8">Shikimate dehydrogenase (NADP(+))</fullName>
        <shortName evidence="8">SDH</shortName>
        <ecNumber evidence="2 8">1.1.1.25</ecNumber>
    </recommendedName>
</protein>
<comment type="similarity">
    <text evidence="8">Belongs to the shikimate dehydrogenase family.</text>
</comment>
<dbReference type="EMBL" id="CP053708">
    <property type="protein sequence ID" value="QKE91040.1"/>
    <property type="molecule type" value="Genomic_DNA"/>
</dbReference>
<comment type="subunit">
    <text evidence="8">Homodimer.</text>
</comment>
<dbReference type="InterPro" id="IPR011342">
    <property type="entry name" value="Shikimate_DH"/>
</dbReference>
<feature type="binding site" evidence="8">
    <location>
        <begin position="158"/>
        <end position="163"/>
    </location>
    <ligand>
        <name>NADP(+)</name>
        <dbReference type="ChEBI" id="CHEBI:58349"/>
    </ligand>
</feature>
<gene>
    <name evidence="8" type="primary">aroE</name>
    <name evidence="12" type="ORF">HN018_14185</name>
</gene>
<dbReference type="KEGG" id="lck:HN018_14185"/>
<dbReference type="GO" id="GO:0004764">
    <property type="term" value="F:shikimate 3-dehydrogenase (NADP+) activity"/>
    <property type="evidence" value="ECO:0007669"/>
    <property type="project" value="UniProtKB-UniRule"/>
</dbReference>
<dbReference type="GO" id="GO:0009423">
    <property type="term" value="P:chorismate biosynthetic process"/>
    <property type="evidence" value="ECO:0007669"/>
    <property type="project" value="UniProtKB-UniRule"/>
</dbReference>
<keyword evidence="6 8" id="KW-0057">Aromatic amino acid biosynthesis</keyword>